<dbReference type="Pfam" id="PF18962">
    <property type="entry name" value="Por_Secre_tail"/>
    <property type="match status" value="1"/>
</dbReference>
<dbReference type="AlphaFoldDB" id="I0AMB6"/>
<evidence type="ECO:0000259" key="1">
    <source>
        <dbReference type="Pfam" id="PF18962"/>
    </source>
</evidence>
<dbReference type="Proteomes" id="UP000007394">
    <property type="component" value="Chromosome"/>
</dbReference>
<feature type="domain" description="Secretion system C-terminal sorting" evidence="1">
    <location>
        <begin position="130"/>
        <end position="201"/>
    </location>
</feature>
<keyword evidence="4" id="KW-1185">Reference proteome</keyword>
<dbReference type="KEGG" id="ial:IALB_2424"/>
<organism evidence="2 4">
    <name type="scientific">Ignavibacterium album (strain DSM 19864 / JCM 16511 / NBRC 101810 / Mat9-16)</name>
    <dbReference type="NCBI Taxonomy" id="945713"/>
    <lineage>
        <taxon>Bacteria</taxon>
        <taxon>Pseudomonadati</taxon>
        <taxon>Ignavibacteriota</taxon>
        <taxon>Ignavibacteria</taxon>
        <taxon>Ignavibacteriales</taxon>
        <taxon>Ignavibacteriaceae</taxon>
        <taxon>Ignavibacterium</taxon>
    </lineage>
</organism>
<dbReference type="KEGG" id="ial:IALB_2420"/>
<dbReference type="InterPro" id="IPR026444">
    <property type="entry name" value="Secre_tail"/>
</dbReference>
<evidence type="ECO:0000313" key="4">
    <source>
        <dbReference type="Proteomes" id="UP000007394"/>
    </source>
</evidence>
<name>I0AMB6_IGNAJ</name>
<dbReference type="eggNOG" id="COG2866">
    <property type="taxonomic scope" value="Bacteria"/>
</dbReference>
<dbReference type="NCBIfam" id="TIGR04183">
    <property type="entry name" value="Por_Secre_tail"/>
    <property type="match status" value="1"/>
</dbReference>
<dbReference type="EMBL" id="CP003418">
    <property type="protein sequence ID" value="AFH50127.1"/>
    <property type="molecule type" value="Genomic_DNA"/>
</dbReference>
<dbReference type="OrthoDB" id="1523755at2"/>
<evidence type="ECO:0000313" key="3">
    <source>
        <dbReference type="EMBL" id="AFH50127.1"/>
    </source>
</evidence>
<sequence length="208" mass="23762">MKNIVTVFCLFFLNIIYAQSVYELTPDSKDNQLLLTIENISETDTATNIEIRFLKLPSSIELQNHPAIIASIAPKQQTELPITFNVKRNIKTAQIDTAEIVISSENKILSSKSFIFSYAIPKEFKLEQNYPNPFNPITKIKYQLPITTKVSLKVFDILAREVKTLVDELKEAGYYEIDFNASELSSGIYFSRLESDSFMKTIKMTLVK</sequence>
<dbReference type="STRING" id="945713.IALB_2420"/>
<accession>I0AMB6</accession>
<evidence type="ECO:0000313" key="2">
    <source>
        <dbReference type="EMBL" id="AFH50123.1"/>
    </source>
</evidence>
<proteinExistence type="predicted"/>
<protein>
    <submittedName>
        <fullName evidence="2">Peptidase S8/S53 subtilisin kexin sedolisin</fullName>
    </submittedName>
</protein>
<dbReference type="EMBL" id="CP003418">
    <property type="protein sequence ID" value="AFH50123.1"/>
    <property type="molecule type" value="Genomic_DNA"/>
</dbReference>
<dbReference type="RefSeq" id="WP_014561266.1">
    <property type="nucleotide sequence ID" value="NC_017464.1"/>
</dbReference>
<dbReference type="HOGENOM" id="CLU_1319478_0_0_10"/>
<dbReference type="Gene3D" id="2.60.40.4070">
    <property type="match status" value="1"/>
</dbReference>
<gene>
    <name evidence="2" type="ordered locus">IALB_2420</name>
    <name evidence="3" type="ordered locus">IALB_2424</name>
</gene>
<reference evidence="2 4" key="1">
    <citation type="journal article" date="2012" name="Front. Microbiol.">
        <title>Complete genome of Ignavibacterium album, a metabolically versatile, flagellated, facultative anaerobe from the phylum Chlorobi.</title>
        <authorList>
            <person name="Liu Z."/>
            <person name="Frigaard N.-U."/>
            <person name="Vogl K."/>
            <person name="Iino T."/>
            <person name="Ohkuma M."/>
            <person name="Overmann J."/>
            <person name="Bryant D.A."/>
        </authorList>
    </citation>
    <scope>NUCLEOTIDE SEQUENCE [LARGE SCALE GENOMIC DNA]</scope>
    <source>
        <strain evidence="4">DSM 19864 / JCM 16511 / NBRC 101810 / Mat9-16</strain>
        <strain evidence="2">JCM 16511</strain>
    </source>
</reference>